<name>A0ABS2RLJ5_9ACTN</name>
<evidence type="ECO:0000313" key="3">
    <source>
        <dbReference type="Proteomes" id="UP000704762"/>
    </source>
</evidence>
<dbReference type="EMBL" id="JAFBCF010000001">
    <property type="protein sequence ID" value="MBM7799862.1"/>
    <property type="molecule type" value="Genomic_DNA"/>
</dbReference>
<evidence type="ECO:0000313" key="2">
    <source>
        <dbReference type="EMBL" id="MBM7799862.1"/>
    </source>
</evidence>
<accession>A0ABS2RLJ5</accession>
<reference evidence="2 3" key="1">
    <citation type="submission" date="2021-01" db="EMBL/GenBank/DDBJ databases">
        <title>Sequencing the genomes of 1000 actinobacteria strains.</title>
        <authorList>
            <person name="Klenk H.-P."/>
        </authorList>
    </citation>
    <scope>NUCLEOTIDE SEQUENCE [LARGE SCALE GENOMIC DNA]</scope>
    <source>
        <strain evidence="2 3">DSM 18662</strain>
    </source>
</reference>
<keyword evidence="3" id="KW-1185">Reference proteome</keyword>
<feature type="region of interest" description="Disordered" evidence="1">
    <location>
        <begin position="30"/>
        <end position="53"/>
    </location>
</feature>
<gene>
    <name evidence="2" type="ORF">JOE57_002783</name>
</gene>
<protein>
    <submittedName>
        <fullName evidence="2">Uncharacterized protein</fullName>
    </submittedName>
</protein>
<comment type="caution">
    <text evidence="2">The sequence shown here is derived from an EMBL/GenBank/DDBJ whole genome shotgun (WGS) entry which is preliminary data.</text>
</comment>
<dbReference type="Proteomes" id="UP000704762">
    <property type="component" value="Unassembled WGS sequence"/>
</dbReference>
<evidence type="ECO:0000256" key="1">
    <source>
        <dbReference type="SAM" id="MobiDB-lite"/>
    </source>
</evidence>
<organism evidence="2 3">
    <name type="scientific">Microlunatus panaciterrae</name>
    <dbReference type="NCBI Taxonomy" id="400768"/>
    <lineage>
        <taxon>Bacteria</taxon>
        <taxon>Bacillati</taxon>
        <taxon>Actinomycetota</taxon>
        <taxon>Actinomycetes</taxon>
        <taxon>Propionibacteriales</taxon>
        <taxon>Propionibacteriaceae</taxon>
        <taxon>Microlunatus</taxon>
    </lineage>
</organism>
<proteinExistence type="predicted"/>
<sequence length="53" mass="5672">MRVGYRTPYDGLSDADLQADALTWAAEAKKEGQVRTSSKGGPLVESSHLTHLG</sequence>